<organism evidence="3 4">
    <name type="scientific">Fontibacillus solani</name>
    <dbReference type="NCBI Taxonomy" id="1572857"/>
    <lineage>
        <taxon>Bacteria</taxon>
        <taxon>Bacillati</taxon>
        <taxon>Bacillota</taxon>
        <taxon>Bacilli</taxon>
        <taxon>Bacillales</taxon>
        <taxon>Paenibacillaceae</taxon>
        <taxon>Fontibacillus</taxon>
    </lineage>
</organism>
<dbReference type="InterPro" id="IPR011256">
    <property type="entry name" value="Reg_factor_effector_dom_sf"/>
</dbReference>
<dbReference type="Gene3D" id="3.20.80.10">
    <property type="entry name" value="Regulatory factor, effector binding domain"/>
    <property type="match status" value="1"/>
</dbReference>
<dbReference type="InterPro" id="IPR047057">
    <property type="entry name" value="MerR_fam"/>
</dbReference>
<dbReference type="PROSITE" id="PS50937">
    <property type="entry name" value="HTH_MERR_2"/>
    <property type="match status" value="1"/>
</dbReference>
<dbReference type="GO" id="GO:0003677">
    <property type="term" value="F:DNA binding"/>
    <property type="evidence" value="ECO:0007669"/>
    <property type="project" value="UniProtKB-KW"/>
</dbReference>
<dbReference type="Proteomes" id="UP000567067">
    <property type="component" value="Unassembled WGS sequence"/>
</dbReference>
<dbReference type="PANTHER" id="PTHR30204">
    <property type="entry name" value="REDOX-CYCLING DRUG-SENSING TRANSCRIPTIONAL ACTIVATOR SOXR"/>
    <property type="match status" value="1"/>
</dbReference>
<gene>
    <name evidence="3" type="ORF">FHR92_002834</name>
</gene>
<dbReference type="SUPFAM" id="SSF46955">
    <property type="entry name" value="Putative DNA-binding domain"/>
    <property type="match status" value="1"/>
</dbReference>
<keyword evidence="4" id="KW-1185">Reference proteome</keyword>
<accession>A0A7W3XSB4</accession>
<proteinExistence type="predicted"/>
<reference evidence="3 4" key="1">
    <citation type="submission" date="2020-08" db="EMBL/GenBank/DDBJ databases">
        <title>Genomic Encyclopedia of Type Strains, Phase III (KMG-III): the genomes of soil and plant-associated and newly described type strains.</title>
        <authorList>
            <person name="Whitman W."/>
        </authorList>
    </citation>
    <scope>NUCLEOTIDE SEQUENCE [LARGE SCALE GENOMIC DNA]</scope>
    <source>
        <strain evidence="3 4">CECT 8693</strain>
    </source>
</reference>
<dbReference type="Pfam" id="PF13411">
    <property type="entry name" value="MerR_1"/>
    <property type="match status" value="1"/>
</dbReference>
<dbReference type="GO" id="GO:0003700">
    <property type="term" value="F:DNA-binding transcription factor activity"/>
    <property type="evidence" value="ECO:0007669"/>
    <property type="project" value="InterPro"/>
</dbReference>
<dbReference type="SUPFAM" id="SSF55136">
    <property type="entry name" value="Probable bacterial effector-binding domain"/>
    <property type="match status" value="1"/>
</dbReference>
<evidence type="ECO:0000259" key="2">
    <source>
        <dbReference type="PROSITE" id="PS50937"/>
    </source>
</evidence>
<dbReference type="InterPro" id="IPR000551">
    <property type="entry name" value="MerR-type_HTH_dom"/>
</dbReference>
<protein>
    <submittedName>
        <fullName evidence="3">DNA-binding transcriptional MerR regulator</fullName>
    </submittedName>
</protein>
<evidence type="ECO:0000313" key="3">
    <source>
        <dbReference type="EMBL" id="MBA9086361.1"/>
    </source>
</evidence>
<evidence type="ECO:0000313" key="4">
    <source>
        <dbReference type="Proteomes" id="UP000567067"/>
    </source>
</evidence>
<dbReference type="EMBL" id="JACJIP010000017">
    <property type="protein sequence ID" value="MBA9086361.1"/>
    <property type="molecule type" value="Genomic_DNA"/>
</dbReference>
<dbReference type="RefSeq" id="WP_182536429.1">
    <property type="nucleotide sequence ID" value="NZ_JACJIP010000017.1"/>
</dbReference>
<keyword evidence="1 3" id="KW-0238">DNA-binding</keyword>
<name>A0A7W3XSB4_9BACL</name>
<comment type="caution">
    <text evidence="3">The sequence shown here is derived from an EMBL/GenBank/DDBJ whole genome shotgun (WGS) entry which is preliminary data.</text>
</comment>
<dbReference type="SMART" id="SM00422">
    <property type="entry name" value="HTH_MERR"/>
    <property type="match status" value="1"/>
</dbReference>
<sequence>MSDNRSQYFTTSELAKMCGVTKHTLFHYDEIGLLKPEFVNDKGYRFYSIQQCYALDIINMMKKTGSSLKDIKEFIQNQNTPVFLEILKKKLHDLDVERNRIKRMQGFLRDAIEMTEQAKEELPNEPFIEECEEEYFIATQLKQGDGDKEYAHKLSEHRDYCENRLNDHEFPIWTIVGKERFELNDFYPDYIANKVKNPLMDERLIIKPKGLYVVMHHRGSYETMIETYRLLKKYIGGNKMIVSGNAYALDLLSYFTEKNPKDYVLRISVKVELLR</sequence>
<dbReference type="AlphaFoldDB" id="A0A7W3XSB4"/>
<dbReference type="PANTHER" id="PTHR30204:SF85">
    <property type="entry name" value="MULTIDRUG-EFFLUX TRANSPORTER 2 REGULATOR"/>
    <property type="match status" value="1"/>
</dbReference>
<feature type="domain" description="HTH merR-type" evidence="2">
    <location>
        <begin position="8"/>
        <end position="77"/>
    </location>
</feature>
<dbReference type="PROSITE" id="PS00552">
    <property type="entry name" value="HTH_MERR_1"/>
    <property type="match status" value="1"/>
</dbReference>
<evidence type="ECO:0000256" key="1">
    <source>
        <dbReference type="ARBA" id="ARBA00023125"/>
    </source>
</evidence>
<dbReference type="InterPro" id="IPR009061">
    <property type="entry name" value="DNA-bd_dom_put_sf"/>
</dbReference>
<dbReference type="Gene3D" id="1.10.1660.10">
    <property type="match status" value="1"/>
</dbReference>